<feature type="region of interest" description="Disordered" evidence="1">
    <location>
        <begin position="1"/>
        <end position="25"/>
    </location>
</feature>
<evidence type="ECO:0000313" key="4">
    <source>
        <dbReference type="Proteomes" id="UP000680116"/>
    </source>
</evidence>
<evidence type="ECO:0000313" key="3">
    <source>
        <dbReference type="EMBL" id="CAG4977344.1"/>
    </source>
</evidence>
<keyword evidence="2" id="KW-1133">Transmembrane helix</keyword>
<keyword evidence="2" id="KW-0812">Transmembrane</keyword>
<proteinExistence type="predicted"/>
<feature type="compositionally biased region" description="Basic and acidic residues" evidence="1">
    <location>
        <begin position="163"/>
        <end position="187"/>
    </location>
</feature>
<feature type="transmembrane region" description="Helical" evidence="2">
    <location>
        <begin position="73"/>
        <end position="100"/>
    </location>
</feature>
<name>A0ABN7R529_9GAMM</name>
<reference evidence="3 4" key="1">
    <citation type="submission" date="2021-04" db="EMBL/GenBank/DDBJ databases">
        <authorList>
            <person name="Rodrigo-Torres L."/>
            <person name="Arahal R. D."/>
            <person name="Lucena T."/>
        </authorList>
    </citation>
    <scope>NUCLEOTIDE SEQUENCE [LARGE SCALE GENOMIC DNA]</scope>
    <source>
        <strain evidence="3 4">CECT 30171</strain>
    </source>
</reference>
<dbReference type="RefSeq" id="WP_215218884.1">
    <property type="nucleotide sequence ID" value="NZ_OU015430.1"/>
</dbReference>
<feature type="transmembrane region" description="Helical" evidence="2">
    <location>
        <begin position="106"/>
        <end position="132"/>
    </location>
</feature>
<keyword evidence="2" id="KW-0472">Membrane</keyword>
<evidence type="ECO:0000256" key="1">
    <source>
        <dbReference type="SAM" id="MobiDB-lite"/>
    </source>
</evidence>
<gene>
    <name evidence="3" type="ORF">LYB30171_02389</name>
</gene>
<sequence>MRQRGDSAHAPGAGNGRPDPDTPEPAAELLEALRQIGATGRASLGASVDTAKAFRSLVVADVSLARSALGRTLALSGVAIAAGASAWLLLMGALVVFLSARLGMPWLGALLLPAALSLVMAGAASWMAMRYFDHTRLQATRRQLARLGIGELADFVPDADSPESTREATRRRPPEDGSGEPVKDKQGIDVTPP</sequence>
<evidence type="ECO:0008006" key="5">
    <source>
        <dbReference type="Google" id="ProtNLM"/>
    </source>
</evidence>
<accession>A0ABN7R529</accession>
<feature type="region of interest" description="Disordered" evidence="1">
    <location>
        <begin position="155"/>
        <end position="193"/>
    </location>
</feature>
<protein>
    <recommendedName>
        <fullName evidence="5">Phage holin family protein</fullName>
    </recommendedName>
</protein>
<dbReference type="Proteomes" id="UP000680116">
    <property type="component" value="Chromosome"/>
</dbReference>
<keyword evidence="4" id="KW-1185">Reference proteome</keyword>
<dbReference type="EMBL" id="OU015430">
    <property type="protein sequence ID" value="CAG4977344.1"/>
    <property type="molecule type" value="Genomic_DNA"/>
</dbReference>
<evidence type="ECO:0000256" key="2">
    <source>
        <dbReference type="SAM" id="Phobius"/>
    </source>
</evidence>
<organism evidence="3 4">
    <name type="scientific">Novilysobacter luteus</name>
    <dbReference type="NCBI Taxonomy" id="2822368"/>
    <lineage>
        <taxon>Bacteria</taxon>
        <taxon>Pseudomonadati</taxon>
        <taxon>Pseudomonadota</taxon>
        <taxon>Gammaproteobacteria</taxon>
        <taxon>Lysobacterales</taxon>
        <taxon>Lysobacteraceae</taxon>
        <taxon>Novilysobacter</taxon>
    </lineage>
</organism>